<proteinExistence type="inferred from homology"/>
<organism evidence="8 9">
    <name type="scientific">Glutamicibacter ardleyensis</name>
    <dbReference type="NCBI Taxonomy" id="225894"/>
    <lineage>
        <taxon>Bacteria</taxon>
        <taxon>Bacillati</taxon>
        <taxon>Actinomycetota</taxon>
        <taxon>Actinomycetes</taxon>
        <taxon>Micrococcales</taxon>
        <taxon>Micrococcaceae</taxon>
        <taxon>Glutamicibacter</taxon>
    </lineage>
</organism>
<comment type="similarity">
    <text evidence="2">Belongs to the NlpA lipoprotein family.</text>
</comment>
<comment type="caution">
    <text evidence="8">The sequence shown here is derived from an EMBL/GenBank/DDBJ whole genome shotgun (WGS) entry which is preliminary data.</text>
</comment>
<dbReference type="RefSeq" id="WP_188687004.1">
    <property type="nucleotide sequence ID" value="NZ_BMKX01000009.1"/>
</dbReference>
<dbReference type="Proteomes" id="UP000606115">
    <property type="component" value="Unassembled WGS sequence"/>
</dbReference>
<dbReference type="Pfam" id="PF03180">
    <property type="entry name" value="Lipoprotein_9"/>
    <property type="match status" value="1"/>
</dbReference>
<feature type="chain" id="PRO_5046180122" evidence="7">
    <location>
        <begin position="23"/>
        <end position="283"/>
    </location>
</feature>
<gene>
    <name evidence="8" type="ORF">GCM10007173_31700</name>
</gene>
<dbReference type="PANTHER" id="PTHR30429">
    <property type="entry name" value="D-METHIONINE-BINDING LIPOPROTEIN METQ"/>
    <property type="match status" value="1"/>
</dbReference>
<comment type="subcellular location">
    <subcellularLocation>
        <location evidence="1">Membrane</location>
        <topology evidence="1">Lipid-anchor</topology>
    </subcellularLocation>
</comment>
<protein>
    <submittedName>
        <fullName evidence="8">Lipoprotein</fullName>
    </submittedName>
</protein>
<evidence type="ECO:0000313" key="8">
    <source>
        <dbReference type="EMBL" id="GGJ70519.1"/>
    </source>
</evidence>
<sequence>MRTKLALAITGVATLFAVTACGSTGSTEPSAAPSLDPANPVVVKVGASPVPHSQILEFIDENLAKDAGIDLEIQEIDDYQTPNIALADGTIDANYFQTEAYLAQQVADKGYEFEHGQGVHLEPLTIFSKKFDKPEDVADGSLVLLNNDPVNQLRGLRVLESAGLLSGLTDDDSALTLDGDDTKNPKKLTFNEVNSEQVPKFYAEDDNIGLAVINGNYIVQAKLNLDEVLAQESSQDNPNSNFLTWRAGEETPAIAKLDELLHSEEVAAFIKKTWTDGSVIPAS</sequence>
<evidence type="ECO:0000313" key="9">
    <source>
        <dbReference type="Proteomes" id="UP000606115"/>
    </source>
</evidence>
<reference evidence="9" key="1">
    <citation type="journal article" date="2019" name="Int. J. Syst. Evol. Microbiol.">
        <title>The Global Catalogue of Microorganisms (GCM) 10K type strain sequencing project: providing services to taxonomists for standard genome sequencing and annotation.</title>
        <authorList>
            <consortium name="The Broad Institute Genomics Platform"/>
            <consortium name="The Broad Institute Genome Sequencing Center for Infectious Disease"/>
            <person name="Wu L."/>
            <person name="Ma J."/>
        </authorList>
    </citation>
    <scope>NUCLEOTIDE SEQUENCE [LARGE SCALE GENOMIC DNA]</scope>
    <source>
        <strain evidence="9">CGMCC 1.3685</strain>
    </source>
</reference>
<dbReference type="GeneID" id="303305505"/>
<keyword evidence="6 8" id="KW-0449">Lipoprotein</keyword>
<keyword evidence="9" id="KW-1185">Reference proteome</keyword>
<keyword evidence="5" id="KW-0564">Palmitate</keyword>
<accession>A0ABQ2DRX0</accession>
<evidence type="ECO:0000256" key="1">
    <source>
        <dbReference type="ARBA" id="ARBA00004635"/>
    </source>
</evidence>
<dbReference type="InterPro" id="IPR004872">
    <property type="entry name" value="Lipoprotein_NlpA"/>
</dbReference>
<evidence type="ECO:0000256" key="3">
    <source>
        <dbReference type="ARBA" id="ARBA00022729"/>
    </source>
</evidence>
<feature type="signal peptide" evidence="7">
    <location>
        <begin position="1"/>
        <end position="22"/>
    </location>
</feature>
<evidence type="ECO:0000256" key="7">
    <source>
        <dbReference type="SAM" id="SignalP"/>
    </source>
</evidence>
<keyword evidence="4" id="KW-0472">Membrane</keyword>
<dbReference type="PANTHER" id="PTHR30429:SF0">
    <property type="entry name" value="METHIONINE-BINDING LIPOPROTEIN METQ"/>
    <property type="match status" value="1"/>
</dbReference>
<evidence type="ECO:0000256" key="4">
    <source>
        <dbReference type="ARBA" id="ARBA00023136"/>
    </source>
</evidence>
<dbReference type="SUPFAM" id="SSF53850">
    <property type="entry name" value="Periplasmic binding protein-like II"/>
    <property type="match status" value="1"/>
</dbReference>
<evidence type="ECO:0000256" key="2">
    <source>
        <dbReference type="ARBA" id="ARBA00008973"/>
    </source>
</evidence>
<evidence type="ECO:0000256" key="6">
    <source>
        <dbReference type="ARBA" id="ARBA00023288"/>
    </source>
</evidence>
<dbReference type="Gene3D" id="3.40.190.10">
    <property type="entry name" value="Periplasmic binding protein-like II"/>
    <property type="match status" value="2"/>
</dbReference>
<dbReference type="EMBL" id="BMKX01000009">
    <property type="protein sequence ID" value="GGJ70519.1"/>
    <property type="molecule type" value="Genomic_DNA"/>
</dbReference>
<dbReference type="PROSITE" id="PS51257">
    <property type="entry name" value="PROKAR_LIPOPROTEIN"/>
    <property type="match status" value="1"/>
</dbReference>
<name>A0ABQ2DRX0_9MICC</name>
<keyword evidence="3 7" id="KW-0732">Signal</keyword>
<evidence type="ECO:0000256" key="5">
    <source>
        <dbReference type="ARBA" id="ARBA00023139"/>
    </source>
</evidence>